<organism evidence="1">
    <name type="scientific">Arundo donax</name>
    <name type="common">Giant reed</name>
    <name type="synonym">Donax arundinaceus</name>
    <dbReference type="NCBI Taxonomy" id="35708"/>
    <lineage>
        <taxon>Eukaryota</taxon>
        <taxon>Viridiplantae</taxon>
        <taxon>Streptophyta</taxon>
        <taxon>Embryophyta</taxon>
        <taxon>Tracheophyta</taxon>
        <taxon>Spermatophyta</taxon>
        <taxon>Magnoliopsida</taxon>
        <taxon>Liliopsida</taxon>
        <taxon>Poales</taxon>
        <taxon>Poaceae</taxon>
        <taxon>PACMAD clade</taxon>
        <taxon>Arundinoideae</taxon>
        <taxon>Arundineae</taxon>
        <taxon>Arundo</taxon>
    </lineage>
</organism>
<sequence>MICSFDSDGELRSWSISNGSCQTCVKVFEGSGTHMRFQPRKGRYLAAAFQKAIHILDGETLLDCRSPLQGHTKNIQTVCWDSKGDYLASVSENSVRVWSFTSGHDGELVNELNCSGRLLCSCVFHPTFPSLLVIGGYGYLELWDIREKDARHIEQCS</sequence>
<dbReference type="EMBL" id="GBRH01177273">
    <property type="protein sequence ID" value="JAE20623.1"/>
    <property type="molecule type" value="Transcribed_RNA"/>
</dbReference>
<evidence type="ECO:0000313" key="1">
    <source>
        <dbReference type="EMBL" id="JAE20623.1"/>
    </source>
</evidence>
<reference evidence="1" key="1">
    <citation type="submission" date="2014-09" db="EMBL/GenBank/DDBJ databases">
        <authorList>
            <person name="Magalhaes I.L.F."/>
            <person name="Oliveira U."/>
            <person name="Santos F.R."/>
            <person name="Vidigal T.H.D.A."/>
            <person name="Brescovit A.D."/>
            <person name="Santos A.J."/>
        </authorList>
    </citation>
    <scope>NUCLEOTIDE SEQUENCE</scope>
    <source>
        <tissue evidence="1">Shoot tissue taken approximately 20 cm above the soil surface</tissue>
    </source>
</reference>
<dbReference type="InterPro" id="IPR001680">
    <property type="entry name" value="WD40_rpt"/>
</dbReference>
<dbReference type="GO" id="GO:0003714">
    <property type="term" value="F:transcription corepressor activity"/>
    <property type="evidence" value="ECO:0007669"/>
    <property type="project" value="InterPro"/>
</dbReference>
<dbReference type="InterPro" id="IPR044716">
    <property type="entry name" value="LEUNIG-like"/>
</dbReference>
<dbReference type="SUPFAM" id="SSF50978">
    <property type="entry name" value="WD40 repeat-like"/>
    <property type="match status" value="1"/>
</dbReference>
<dbReference type="SMART" id="SM00320">
    <property type="entry name" value="WD40"/>
    <property type="match status" value="3"/>
</dbReference>
<dbReference type="InterPro" id="IPR036322">
    <property type="entry name" value="WD40_repeat_dom_sf"/>
</dbReference>
<name>A0A0A9GJ00_ARUDO</name>
<dbReference type="PANTHER" id="PTHR44376">
    <property type="entry name" value="TRANSCRIPTIONAL REGULATOR OF FILAMENTOUS GROWTH FLO8"/>
    <property type="match status" value="1"/>
</dbReference>
<dbReference type="AlphaFoldDB" id="A0A0A9GJ00"/>
<accession>A0A0A9GJ00</accession>
<proteinExistence type="predicted"/>
<protein>
    <submittedName>
        <fullName evidence="1">Uncharacterized protein</fullName>
    </submittedName>
</protein>
<dbReference type="PANTHER" id="PTHR44376:SF5">
    <property type="entry name" value="TRANSCRIPTIONAL COREPRESSOR LEUNIG ISOFORM X1"/>
    <property type="match status" value="1"/>
</dbReference>
<dbReference type="Gene3D" id="2.130.10.10">
    <property type="entry name" value="YVTN repeat-like/Quinoprotein amine dehydrogenase"/>
    <property type="match status" value="1"/>
</dbReference>
<reference evidence="1" key="2">
    <citation type="journal article" date="2015" name="Data Brief">
        <title>Shoot transcriptome of the giant reed, Arundo donax.</title>
        <authorList>
            <person name="Barrero R.A."/>
            <person name="Guerrero F.D."/>
            <person name="Moolhuijzen P."/>
            <person name="Goolsby J.A."/>
            <person name="Tidwell J."/>
            <person name="Bellgard S.E."/>
            <person name="Bellgard M.I."/>
        </authorList>
    </citation>
    <scope>NUCLEOTIDE SEQUENCE</scope>
    <source>
        <tissue evidence="1">Shoot tissue taken approximately 20 cm above the soil surface</tissue>
    </source>
</reference>
<dbReference type="Pfam" id="PF00400">
    <property type="entry name" value="WD40"/>
    <property type="match status" value="1"/>
</dbReference>
<dbReference type="InterPro" id="IPR015943">
    <property type="entry name" value="WD40/YVTN_repeat-like_dom_sf"/>
</dbReference>